<keyword evidence="2" id="KW-1185">Reference proteome</keyword>
<dbReference type="EMBL" id="CP133772">
    <property type="protein sequence ID" value="WYY00211.1"/>
    <property type="molecule type" value="Genomic_DNA"/>
</dbReference>
<reference evidence="1 2" key="1">
    <citation type="submission" date="2023-09" db="EMBL/GenBank/DDBJ databases">
        <authorList>
            <person name="Golyshina O.V."/>
            <person name="Lunev E.A."/>
            <person name="Bargiela R."/>
            <person name="Gaines M.C."/>
            <person name="Daum B."/>
            <person name="Bale N.J."/>
            <person name="Koenen M."/>
            <person name="Sinninghe Damst J.S."/>
            <person name="Yakimov M."/>
            <person name="Golyshin P.N."/>
        </authorList>
    </citation>
    <scope>NUCLEOTIDE SEQUENCE [LARGE SCALE GENOMIC DNA]</scope>
    <source>
        <strain evidence="1 2">M1</strain>
    </source>
</reference>
<dbReference type="AlphaFoldDB" id="A0AAX4NFD9"/>
<dbReference type="Proteomes" id="UP001451606">
    <property type="component" value="Chromosome"/>
</dbReference>
<sequence length="41" mass="4849">MSQKMNKFICKKQYPRSRLIVSIMIDKRGVDHWKKVFGHGG</sequence>
<dbReference type="RefSeq" id="WP_393972160.1">
    <property type="nucleotide sequence ID" value="NZ_CP133772.1"/>
</dbReference>
<dbReference type="GeneID" id="95967504"/>
<dbReference type="KEGG" id="omr:OXIME_000771"/>
<evidence type="ECO:0000313" key="1">
    <source>
        <dbReference type="EMBL" id="WYY00211.1"/>
    </source>
</evidence>
<organism evidence="1 2">
    <name type="scientific">Oxyplasma meridianum</name>
    <dbReference type="NCBI Taxonomy" id="3073602"/>
    <lineage>
        <taxon>Archaea</taxon>
        <taxon>Methanobacteriati</taxon>
        <taxon>Thermoplasmatota</taxon>
        <taxon>Thermoplasmata</taxon>
        <taxon>Thermoplasmatales</taxon>
        <taxon>Thermoplasmataceae</taxon>
        <taxon>Oxyplasma</taxon>
    </lineage>
</organism>
<evidence type="ECO:0000313" key="2">
    <source>
        <dbReference type="Proteomes" id="UP001451606"/>
    </source>
</evidence>
<gene>
    <name evidence="1" type="ORF">OXIME_000771</name>
</gene>
<proteinExistence type="predicted"/>
<protein>
    <submittedName>
        <fullName evidence="1">Uncharacterized protein</fullName>
    </submittedName>
</protein>
<name>A0AAX4NFD9_9ARCH</name>
<accession>A0AAX4NFD9</accession>